<dbReference type="Pfam" id="PF13585">
    <property type="entry name" value="CHU_C"/>
    <property type="match status" value="1"/>
</dbReference>
<proteinExistence type="predicted"/>
<dbReference type="EMBL" id="JAOZEW010000044">
    <property type="protein sequence ID" value="MCV9930621.1"/>
    <property type="molecule type" value="Genomic_DNA"/>
</dbReference>
<evidence type="ECO:0000259" key="1">
    <source>
        <dbReference type="Pfam" id="PF12733"/>
    </source>
</evidence>
<feature type="non-terminal residue" evidence="2">
    <location>
        <position position="1"/>
    </location>
</feature>
<dbReference type="AlphaFoldDB" id="A0A9X2ZL02"/>
<feature type="domain" description="Cadherin-like beta-sandwich-like" evidence="1">
    <location>
        <begin position="374"/>
        <end position="463"/>
    </location>
</feature>
<dbReference type="Pfam" id="PF12733">
    <property type="entry name" value="Cadherin-like"/>
    <property type="match status" value="1"/>
</dbReference>
<dbReference type="NCBIfam" id="TIGR04131">
    <property type="entry name" value="Bac_Flav_CTERM"/>
    <property type="match status" value="1"/>
</dbReference>
<comment type="caution">
    <text evidence="2">The sequence shown here is derived from an EMBL/GenBank/DDBJ whole genome shotgun (WGS) entry which is preliminary data.</text>
</comment>
<name>A0A9X2ZL02_9FLAO</name>
<organism evidence="2 3">
    <name type="scientific">Flavobacterium shii</name>
    <dbReference type="NCBI Taxonomy" id="2987687"/>
    <lineage>
        <taxon>Bacteria</taxon>
        <taxon>Pseudomonadati</taxon>
        <taxon>Bacteroidota</taxon>
        <taxon>Flavobacteriia</taxon>
        <taxon>Flavobacteriales</taxon>
        <taxon>Flavobacteriaceae</taxon>
        <taxon>Flavobacterium</taxon>
    </lineage>
</organism>
<sequence length="556" mass="57784">NTNGCSTIVPVAVIINPLPVITITNPAAVCSPNTVDITATAVTTGSDTGLTYTYFTDALAATPLATPSAVTTSGTYYIKGTNANGCSTIVPVTILVNALPIITITNPAAVCSPNTVDITATAVTTGSDIGLTYTYFTDALAATPLATPSAVTTSGTYYIKGTNTNGCSTIVPVAVIINISIILVGTESTICAADGLGYVLTLKVSGQAPFVVTGTGVPGIWSGTTWTSNSIPAGTNYNVSVQDVYACNTLVVANIAPTCCVFQVVCPTFPATTIASYNQLPTATSLTIAEFEALGNGDGIIGNNPCGVIEITASNGVNTGCSNCSVIRTYTVTEYADTNNNKMRDVGENTVLNSAICTQTISISKVVSNDASLSNLIVSDGILSPAFNTDTMNYTDGVVNNIGSITVTPTVTDPTATITINGITVINNGSIAIVLNVGDNMIRIVVTAQDGTTKETYTIDVNRSVAPNGVVVNNVLTPNGDGKNDYWEIKDILLYPNNKVTVYDRAGRIVYSKNTYANDWDGSYQGAPLSNETYYYLIDLGSDLAKIKGFITIIRN</sequence>
<dbReference type="InterPro" id="IPR025883">
    <property type="entry name" value="Cadherin-like_domain"/>
</dbReference>
<accession>A0A9X2ZL02</accession>
<dbReference type="InterPro" id="IPR026341">
    <property type="entry name" value="T9SS_type_B"/>
</dbReference>
<protein>
    <submittedName>
        <fullName evidence="2">Gliding motility-associated C-terminal domain-containing protein</fullName>
    </submittedName>
</protein>
<evidence type="ECO:0000313" key="2">
    <source>
        <dbReference type="EMBL" id="MCV9930621.1"/>
    </source>
</evidence>
<dbReference type="RefSeq" id="WP_264208685.1">
    <property type="nucleotide sequence ID" value="NZ_JAOZEW010000044.1"/>
</dbReference>
<gene>
    <name evidence="2" type="ORF">OIU83_23380</name>
</gene>
<reference evidence="2" key="1">
    <citation type="submission" date="2022-10" db="EMBL/GenBank/DDBJ databases">
        <title>Two novel species of Flavobacterium.</title>
        <authorList>
            <person name="Liu Q."/>
            <person name="Xin Y.-H."/>
        </authorList>
    </citation>
    <scope>NUCLEOTIDE SEQUENCE</scope>
    <source>
        <strain evidence="2">LS1R49</strain>
    </source>
</reference>
<dbReference type="Proteomes" id="UP001151079">
    <property type="component" value="Unassembled WGS sequence"/>
</dbReference>
<keyword evidence="3" id="KW-1185">Reference proteome</keyword>
<evidence type="ECO:0000313" key="3">
    <source>
        <dbReference type="Proteomes" id="UP001151079"/>
    </source>
</evidence>